<dbReference type="PANTHER" id="PTHR43794:SF11">
    <property type="entry name" value="AMIDOHYDROLASE-RELATED DOMAIN-CONTAINING PROTEIN"/>
    <property type="match status" value="1"/>
</dbReference>
<dbReference type="SUPFAM" id="SSF51338">
    <property type="entry name" value="Composite domain of metallo-dependent hydrolases"/>
    <property type="match status" value="1"/>
</dbReference>
<dbReference type="EMBL" id="JAYWLC010000004">
    <property type="protein sequence ID" value="MER5171569.1"/>
    <property type="molecule type" value="Genomic_DNA"/>
</dbReference>
<dbReference type="SUPFAM" id="SSF51556">
    <property type="entry name" value="Metallo-dependent hydrolases"/>
    <property type="match status" value="1"/>
</dbReference>
<proteinExistence type="inferred from homology"/>
<feature type="signal peptide" evidence="3">
    <location>
        <begin position="1"/>
        <end position="23"/>
    </location>
</feature>
<dbReference type="Pfam" id="PF01979">
    <property type="entry name" value="Amidohydro_1"/>
    <property type="match status" value="1"/>
</dbReference>
<accession>A0ABV1SGD1</accession>
<evidence type="ECO:0000256" key="3">
    <source>
        <dbReference type="SAM" id="SignalP"/>
    </source>
</evidence>
<evidence type="ECO:0000256" key="1">
    <source>
        <dbReference type="ARBA" id="ARBA00006745"/>
    </source>
</evidence>
<protein>
    <submittedName>
        <fullName evidence="5">Amidohydrolase family protein</fullName>
    </submittedName>
</protein>
<evidence type="ECO:0000313" key="6">
    <source>
        <dbReference type="Proteomes" id="UP001438953"/>
    </source>
</evidence>
<keyword evidence="6" id="KW-1185">Reference proteome</keyword>
<sequence>MTRLSLVAGCAALPLSLPLTALAQDDDPSGRRYLLSGAQVITMQGGWTPPAPLDILIEDGKIARIDADIEAADATEIDLSGHLLTPGLVDSHWHMWNTIARGYERSDQGGFAGTMKPLSGAWTPEASALSVELGMALAVNSGITYVNNWAHNVKAPEFADAEIAAMAASGVRGRFSYGYPQALGQGALMDLADLETTQSDWPEDSLIGLGVSLRGPDRSTPEIWTQEITKARDLGLPVTFHMGGAPEAAEKHNVAALAEQKMLGKDIHVVHMTSAPEEDLRKLAEGGSPLIISPWTELEVGYGVPDPGMMKDAGLEMAVSVDNTVLAGQINMFEVMRLTADLADGHAHKQQALPDADVFDWATRQGARSIMAPEGVGTLTEGGPADLIAISTEGLNTRPAASPDFLLTHAAEPEDVSFVMIAGEIHKENGKLIRVDLGDLTARADAMMGDLAAQAGVQ</sequence>
<feature type="domain" description="Amidohydrolase-related" evidence="4">
    <location>
        <begin position="84"/>
        <end position="425"/>
    </location>
</feature>
<dbReference type="InterPro" id="IPR006680">
    <property type="entry name" value="Amidohydro-rel"/>
</dbReference>
<name>A0ABV1SGD1_9RHOB</name>
<evidence type="ECO:0000313" key="5">
    <source>
        <dbReference type="EMBL" id="MER5171569.1"/>
    </source>
</evidence>
<dbReference type="InterPro" id="IPR050287">
    <property type="entry name" value="MTA/SAH_deaminase"/>
</dbReference>
<keyword evidence="3" id="KW-0732">Signal</keyword>
<evidence type="ECO:0000259" key="4">
    <source>
        <dbReference type="Pfam" id="PF01979"/>
    </source>
</evidence>
<dbReference type="InterPro" id="IPR011059">
    <property type="entry name" value="Metal-dep_hydrolase_composite"/>
</dbReference>
<dbReference type="Gene3D" id="3.20.20.140">
    <property type="entry name" value="Metal-dependent hydrolases"/>
    <property type="match status" value="1"/>
</dbReference>
<reference evidence="5 6" key="1">
    <citation type="submission" date="2024-01" db="EMBL/GenBank/DDBJ databases">
        <authorList>
            <person name="Deng Y."/>
            <person name="Su J."/>
        </authorList>
    </citation>
    <scope>NUCLEOTIDE SEQUENCE [LARGE SCALE GENOMIC DNA]</scope>
    <source>
        <strain evidence="5 6">CPCC 100088</strain>
    </source>
</reference>
<dbReference type="InterPro" id="IPR032466">
    <property type="entry name" value="Metal_Hydrolase"/>
</dbReference>
<dbReference type="PANTHER" id="PTHR43794">
    <property type="entry name" value="AMINOHYDROLASE SSNA-RELATED"/>
    <property type="match status" value="1"/>
</dbReference>
<dbReference type="Proteomes" id="UP001438953">
    <property type="component" value="Unassembled WGS sequence"/>
</dbReference>
<gene>
    <name evidence="5" type="ORF">VSX56_07250</name>
</gene>
<keyword evidence="2" id="KW-0378">Hydrolase</keyword>
<organism evidence="5 6">
    <name type="scientific">Thioclava kandeliae</name>
    <dbReference type="NCBI Taxonomy" id="3070818"/>
    <lineage>
        <taxon>Bacteria</taxon>
        <taxon>Pseudomonadati</taxon>
        <taxon>Pseudomonadota</taxon>
        <taxon>Alphaproteobacteria</taxon>
        <taxon>Rhodobacterales</taxon>
        <taxon>Paracoccaceae</taxon>
        <taxon>Thioclava</taxon>
    </lineage>
</organism>
<dbReference type="Gene3D" id="2.30.40.10">
    <property type="entry name" value="Urease, subunit C, domain 1"/>
    <property type="match status" value="1"/>
</dbReference>
<reference evidence="5 6" key="2">
    <citation type="submission" date="2024-06" db="EMBL/GenBank/DDBJ databases">
        <title>Thioclava kandeliae sp. nov. from a rhizosphere soil sample of Kandelia candel in a mangrove.</title>
        <authorList>
            <person name="Mu T."/>
        </authorList>
    </citation>
    <scope>NUCLEOTIDE SEQUENCE [LARGE SCALE GENOMIC DNA]</scope>
    <source>
        <strain evidence="5 6">CPCC 100088</strain>
    </source>
</reference>
<evidence type="ECO:0000256" key="2">
    <source>
        <dbReference type="ARBA" id="ARBA00022801"/>
    </source>
</evidence>
<feature type="chain" id="PRO_5045807217" evidence="3">
    <location>
        <begin position="24"/>
        <end position="458"/>
    </location>
</feature>
<comment type="caution">
    <text evidence="5">The sequence shown here is derived from an EMBL/GenBank/DDBJ whole genome shotgun (WGS) entry which is preliminary data.</text>
</comment>
<comment type="similarity">
    <text evidence="1">Belongs to the metallo-dependent hydrolases superfamily. ATZ/TRZ family.</text>
</comment>
<dbReference type="RefSeq" id="WP_350935984.1">
    <property type="nucleotide sequence ID" value="NZ_JAYWLC010000004.1"/>
</dbReference>